<dbReference type="KEGG" id="sog:RA178_16760"/>
<gene>
    <name evidence="1" type="ORF">RA178_16760</name>
</gene>
<organism evidence="1">
    <name type="scientific">Shewanella oncorhynchi</name>
    <dbReference type="NCBI Taxonomy" id="2726434"/>
    <lineage>
        <taxon>Bacteria</taxon>
        <taxon>Pseudomonadati</taxon>
        <taxon>Pseudomonadota</taxon>
        <taxon>Gammaproteobacteria</taxon>
        <taxon>Alteromonadales</taxon>
        <taxon>Shewanellaceae</taxon>
        <taxon>Shewanella</taxon>
    </lineage>
</organism>
<name>A0AA50KBD3_9GAMM</name>
<dbReference type="AlphaFoldDB" id="A0AA50KBD3"/>
<dbReference type="EMBL" id="CP132914">
    <property type="protein sequence ID" value="WMB72059.1"/>
    <property type="molecule type" value="Genomic_DNA"/>
</dbReference>
<protein>
    <submittedName>
        <fullName evidence="1">Uncharacterized protein</fullName>
    </submittedName>
</protein>
<reference evidence="1" key="1">
    <citation type="submission" date="2023-08" db="EMBL/GenBank/DDBJ databases">
        <title>Complete genome sequence of Shewanella oncorhynchi Z-P2, a siderophore putrebactin-producing bacterium.</title>
        <authorList>
            <person name="Zhang Y."/>
        </authorList>
    </citation>
    <scope>NUCLEOTIDE SEQUENCE</scope>
    <source>
        <strain evidence="1">Z-P2</strain>
    </source>
</reference>
<proteinExistence type="predicted"/>
<accession>A0AA50KBD3</accession>
<dbReference type="GeneID" id="301340869"/>
<dbReference type="RefSeq" id="WP_306682912.1">
    <property type="nucleotide sequence ID" value="NZ_CP132914.1"/>
</dbReference>
<evidence type="ECO:0000313" key="1">
    <source>
        <dbReference type="EMBL" id="WMB72059.1"/>
    </source>
</evidence>
<sequence length="244" mass="27239">MSNSSSSADERALQQEVLAWYRQQALEVPPQQLDQDILQLAQTHLAEMHQSKITAVEAPSSVWRRHPLALSSAASLVLVVGLLVLNRPQVEDTLVPSPMVMSAPAPQTMARMADTEAMQSLNMQTEAVAEHKRQTEMQQAKAALGATEQQDAISPAIAARSMNAPRLSEPAEINQVSLTEYLHRLQVLIEAKETEQAFVLEQKLLKDYPYLAVKDVDEAQFIESQQVLRVEFKKLQQQLHQLAK</sequence>
<dbReference type="Proteomes" id="UP001236800">
    <property type="component" value="Chromosome"/>
</dbReference>